<comment type="caution">
    <text evidence="1">The sequence shown here is derived from an EMBL/GenBank/DDBJ whole genome shotgun (WGS) entry which is preliminary data.</text>
</comment>
<dbReference type="InterPro" id="IPR016527">
    <property type="entry name" value="ORC4"/>
</dbReference>
<organism evidence="1 2">
    <name type="scientific">Paralvinella palmiformis</name>
    <dbReference type="NCBI Taxonomy" id="53620"/>
    <lineage>
        <taxon>Eukaryota</taxon>
        <taxon>Metazoa</taxon>
        <taxon>Spiralia</taxon>
        <taxon>Lophotrochozoa</taxon>
        <taxon>Annelida</taxon>
        <taxon>Polychaeta</taxon>
        <taxon>Sedentaria</taxon>
        <taxon>Canalipalpata</taxon>
        <taxon>Terebellida</taxon>
        <taxon>Terebelliformia</taxon>
        <taxon>Alvinellidae</taxon>
        <taxon>Paralvinella</taxon>
    </lineage>
</organism>
<gene>
    <name evidence="1" type="ORF">LSH36_832g01000</name>
</gene>
<dbReference type="PANTHER" id="PTHR12087">
    <property type="entry name" value="ORIGIN RECOGNITION COMPLEX SUBUNIT 4"/>
    <property type="match status" value="1"/>
</dbReference>
<name>A0AAD9J018_9ANNE</name>
<accession>A0AAD9J018</accession>
<dbReference type="PANTHER" id="PTHR12087:SF0">
    <property type="entry name" value="ORIGIN RECOGNITION COMPLEX SUBUNIT 4"/>
    <property type="match status" value="1"/>
</dbReference>
<evidence type="ECO:0000313" key="2">
    <source>
        <dbReference type="Proteomes" id="UP001208570"/>
    </source>
</evidence>
<dbReference type="InterPro" id="IPR027417">
    <property type="entry name" value="P-loop_NTPase"/>
</dbReference>
<dbReference type="GO" id="GO:0005664">
    <property type="term" value="C:nuclear origin of replication recognition complex"/>
    <property type="evidence" value="ECO:0007669"/>
    <property type="project" value="TreeGrafter"/>
</dbReference>
<dbReference type="EMBL" id="JAODUP010000832">
    <property type="protein sequence ID" value="KAK2143552.1"/>
    <property type="molecule type" value="Genomic_DNA"/>
</dbReference>
<protein>
    <recommendedName>
        <fullName evidence="3">Origin recognition complex subunit 4</fullName>
    </recommendedName>
</protein>
<dbReference type="SUPFAM" id="SSF52540">
    <property type="entry name" value="P-loop containing nucleoside triphosphate hydrolases"/>
    <property type="match status" value="1"/>
</dbReference>
<proteinExistence type="predicted"/>
<dbReference type="AlphaFoldDB" id="A0AAD9J018"/>
<dbReference type="Proteomes" id="UP001208570">
    <property type="component" value="Unassembled WGS sequence"/>
</dbReference>
<dbReference type="GO" id="GO:0003688">
    <property type="term" value="F:DNA replication origin binding"/>
    <property type="evidence" value="ECO:0007669"/>
    <property type="project" value="TreeGrafter"/>
</dbReference>
<keyword evidence="2" id="KW-1185">Reference proteome</keyword>
<evidence type="ECO:0008006" key="3">
    <source>
        <dbReference type="Google" id="ProtNLM"/>
    </source>
</evidence>
<dbReference type="Gene3D" id="3.40.50.300">
    <property type="entry name" value="P-loop containing nucleotide triphosphate hydrolases"/>
    <property type="match status" value="1"/>
</dbReference>
<evidence type="ECO:0000313" key="1">
    <source>
        <dbReference type="EMBL" id="KAK2143552.1"/>
    </source>
</evidence>
<dbReference type="GO" id="GO:0006270">
    <property type="term" value="P:DNA replication initiation"/>
    <property type="evidence" value="ECO:0007669"/>
    <property type="project" value="TreeGrafter"/>
</dbReference>
<reference evidence="1" key="1">
    <citation type="journal article" date="2023" name="Mol. Biol. Evol.">
        <title>Third-Generation Sequencing Reveals the Adaptive Role of the Epigenome in Three Deep-Sea Polychaetes.</title>
        <authorList>
            <person name="Perez M."/>
            <person name="Aroh O."/>
            <person name="Sun Y."/>
            <person name="Lan Y."/>
            <person name="Juniper S.K."/>
            <person name="Young C.R."/>
            <person name="Angers B."/>
            <person name="Qian P.Y."/>
        </authorList>
    </citation>
    <scope>NUCLEOTIDE SEQUENCE</scope>
    <source>
        <strain evidence="1">P08H-3</strain>
    </source>
</reference>
<sequence length="103" mass="11596">MDMGVCACEAQRILRQRICGQDLPPLIMGYDTEIRELEELIKRTATVGESNSILVIGSRGSGKTMIIKKILMELDEVDEVKQNLLQVHLNGKTCVYKDNMDVK</sequence>